<evidence type="ECO:0000313" key="3">
    <source>
        <dbReference type="EMBL" id="KAK3369655.1"/>
    </source>
</evidence>
<gene>
    <name evidence="3" type="ORF">B0T24DRAFT_722494</name>
</gene>
<dbReference type="Pfam" id="PF20237">
    <property type="entry name" value="DUF6594"/>
    <property type="match status" value="1"/>
</dbReference>
<reference evidence="3" key="1">
    <citation type="journal article" date="2023" name="Mol. Phylogenet. Evol.">
        <title>Genome-scale phylogeny and comparative genomics of the fungal order Sordariales.</title>
        <authorList>
            <person name="Hensen N."/>
            <person name="Bonometti L."/>
            <person name="Westerberg I."/>
            <person name="Brannstrom I.O."/>
            <person name="Guillou S."/>
            <person name="Cros-Aarteil S."/>
            <person name="Calhoun S."/>
            <person name="Haridas S."/>
            <person name="Kuo A."/>
            <person name="Mondo S."/>
            <person name="Pangilinan J."/>
            <person name="Riley R."/>
            <person name="LaButti K."/>
            <person name="Andreopoulos B."/>
            <person name="Lipzen A."/>
            <person name="Chen C."/>
            <person name="Yan M."/>
            <person name="Daum C."/>
            <person name="Ng V."/>
            <person name="Clum A."/>
            <person name="Steindorff A."/>
            <person name="Ohm R.A."/>
            <person name="Martin F."/>
            <person name="Silar P."/>
            <person name="Natvig D.O."/>
            <person name="Lalanne C."/>
            <person name="Gautier V."/>
            <person name="Ament-Velasquez S.L."/>
            <person name="Kruys A."/>
            <person name="Hutchinson M.I."/>
            <person name="Powell A.J."/>
            <person name="Barry K."/>
            <person name="Miller A.N."/>
            <person name="Grigoriev I.V."/>
            <person name="Debuchy R."/>
            <person name="Gladieux P."/>
            <person name="Hiltunen Thoren M."/>
            <person name="Johannesson H."/>
        </authorList>
    </citation>
    <scope>NUCLEOTIDE SEQUENCE</scope>
    <source>
        <strain evidence="3">CBS 958.72</strain>
    </source>
</reference>
<sequence length="268" mass="29817">MPEGYARLASLMGAHPETGILRRFGSLNALNLLYLQAELTKLENALHKEGKADAESGHFDRTLYSRDWQSLAESATKQNGSPKQWELVLQVREKLNEYNQALHLQHKVAKIGPPNRQDFEFLQRWMSLPSMGNVYLLGADSETWETFDPAELVCLLPRQSESRVAGLVSDRMLQRYHHVVGYLFKKPDTSAIHGDIVRYSQGGVERVCTVVGTVLGSLLLVGSILVLYSVGSMEMRLMTIGIFTGAFSLSLCLLTNGRMVEVFSATAA</sequence>
<evidence type="ECO:0000259" key="2">
    <source>
        <dbReference type="Pfam" id="PF20237"/>
    </source>
</evidence>
<name>A0AAE0K4V9_9PEZI</name>
<keyword evidence="1" id="KW-1133">Transmembrane helix</keyword>
<dbReference type="InterPro" id="IPR046529">
    <property type="entry name" value="DUF6594"/>
</dbReference>
<dbReference type="AlphaFoldDB" id="A0AAE0K4V9"/>
<reference evidence="3" key="2">
    <citation type="submission" date="2023-06" db="EMBL/GenBank/DDBJ databases">
        <authorList>
            <consortium name="Lawrence Berkeley National Laboratory"/>
            <person name="Haridas S."/>
            <person name="Hensen N."/>
            <person name="Bonometti L."/>
            <person name="Westerberg I."/>
            <person name="Brannstrom I.O."/>
            <person name="Guillou S."/>
            <person name="Cros-Aarteil S."/>
            <person name="Calhoun S."/>
            <person name="Kuo A."/>
            <person name="Mondo S."/>
            <person name="Pangilinan J."/>
            <person name="Riley R."/>
            <person name="Labutti K."/>
            <person name="Andreopoulos B."/>
            <person name="Lipzen A."/>
            <person name="Chen C."/>
            <person name="Yanf M."/>
            <person name="Daum C."/>
            <person name="Ng V."/>
            <person name="Clum A."/>
            <person name="Steindorff A."/>
            <person name="Ohm R."/>
            <person name="Martin F."/>
            <person name="Silar P."/>
            <person name="Natvig D."/>
            <person name="Lalanne C."/>
            <person name="Gautier V."/>
            <person name="Ament-Velasquez S.L."/>
            <person name="Kruys A."/>
            <person name="Hutchinson M.I."/>
            <person name="Powell A.J."/>
            <person name="Barry K."/>
            <person name="Miller A.N."/>
            <person name="Grigoriev I.V."/>
            <person name="Debuchy R."/>
            <person name="Gladieux P."/>
            <person name="Thoren M.H."/>
            <person name="Johannesson H."/>
        </authorList>
    </citation>
    <scope>NUCLEOTIDE SEQUENCE</scope>
    <source>
        <strain evidence="3">CBS 958.72</strain>
    </source>
</reference>
<dbReference type="PANTHER" id="PTHR34502">
    <property type="entry name" value="DUF6594 DOMAIN-CONTAINING PROTEIN-RELATED"/>
    <property type="match status" value="1"/>
</dbReference>
<feature type="transmembrane region" description="Helical" evidence="1">
    <location>
        <begin position="207"/>
        <end position="229"/>
    </location>
</feature>
<organism evidence="3 4">
    <name type="scientific">Lasiosphaeria ovina</name>
    <dbReference type="NCBI Taxonomy" id="92902"/>
    <lineage>
        <taxon>Eukaryota</taxon>
        <taxon>Fungi</taxon>
        <taxon>Dikarya</taxon>
        <taxon>Ascomycota</taxon>
        <taxon>Pezizomycotina</taxon>
        <taxon>Sordariomycetes</taxon>
        <taxon>Sordariomycetidae</taxon>
        <taxon>Sordariales</taxon>
        <taxon>Lasiosphaeriaceae</taxon>
        <taxon>Lasiosphaeria</taxon>
    </lineage>
</organism>
<dbReference type="Proteomes" id="UP001287356">
    <property type="component" value="Unassembled WGS sequence"/>
</dbReference>
<feature type="domain" description="DUF6594" evidence="2">
    <location>
        <begin position="5"/>
        <end position="268"/>
    </location>
</feature>
<dbReference type="PANTHER" id="PTHR34502:SF5">
    <property type="entry name" value="DUF6594 DOMAIN-CONTAINING PROTEIN"/>
    <property type="match status" value="1"/>
</dbReference>
<comment type="caution">
    <text evidence="3">The sequence shown here is derived from an EMBL/GenBank/DDBJ whole genome shotgun (WGS) entry which is preliminary data.</text>
</comment>
<keyword evidence="4" id="KW-1185">Reference proteome</keyword>
<evidence type="ECO:0000256" key="1">
    <source>
        <dbReference type="SAM" id="Phobius"/>
    </source>
</evidence>
<evidence type="ECO:0000313" key="4">
    <source>
        <dbReference type="Proteomes" id="UP001287356"/>
    </source>
</evidence>
<protein>
    <recommendedName>
        <fullName evidence="2">DUF6594 domain-containing protein</fullName>
    </recommendedName>
</protein>
<keyword evidence="1" id="KW-0812">Transmembrane</keyword>
<proteinExistence type="predicted"/>
<feature type="transmembrane region" description="Helical" evidence="1">
    <location>
        <begin position="235"/>
        <end position="254"/>
    </location>
</feature>
<dbReference type="EMBL" id="JAULSN010000006">
    <property type="protein sequence ID" value="KAK3369655.1"/>
    <property type="molecule type" value="Genomic_DNA"/>
</dbReference>
<keyword evidence="1" id="KW-0472">Membrane</keyword>
<accession>A0AAE0K4V9</accession>